<dbReference type="PRINTS" id="PR00473">
    <property type="entry name" value="GALCTOKINASE"/>
</dbReference>
<dbReference type="PROSITE" id="PS00627">
    <property type="entry name" value="GHMP_KINASES_ATP"/>
    <property type="match status" value="1"/>
</dbReference>
<dbReference type="Pfam" id="PF10509">
    <property type="entry name" value="GalKase_gal_bdg"/>
    <property type="match status" value="1"/>
</dbReference>
<comment type="catalytic activity">
    <reaction evidence="12">
        <text>alpha-D-galactose + ATP = alpha-D-galactose 1-phosphate + ADP + H(+)</text>
        <dbReference type="Rhea" id="RHEA:13553"/>
        <dbReference type="ChEBI" id="CHEBI:15378"/>
        <dbReference type="ChEBI" id="CHEBI:28061"/>
        <dbReference type="ChEBI" id="CHEBI:30616"/>
        <dbReference type="ChEBI" id="CHEBI:58336"/>
        <dbReference type="ChEBI" id="CHEBI:456216"/>
        <dbReference type="EC" id="2.7.1.6"/>
    </reaction>
    <physiologicalReaction direction="left-to-right" evidence="12">
        <dbReference type="Rhea" id="RHEA:13554"/>
    </physiologicalReaction>
</comment>
<keyword evidence="8" id="KW-0067">ATP-binding</keyword>
<dbReference type="FunFam" id="3.30.230.10:FF:000056">
    <property type="entry name" value="GAL1p Galactokinase"/>
    <property type="match status" value="1"/>
</dbReference>
<dbReference type="InterPro" id="IPR013750">
    <property type="entry name" value="GHMP_kinase_C_dom"/>
</dbReference>
<dbReference type="SUPFAM" id="SSF54211">
    <property type="entry name" value="Ribosomal protein S5 domain 2-like"/>
    <property type="match status" value="1"/>
</dbReference>
<feature type="domain" description="GHMP kinase C-terminal" evidence="14">
    <location>
        <begin position="439"/>
        <end position="506"/>
    </location>
</feature>
<dbReference type="InParanoid" id="A7TEH8"/>
<dbReference type="Gene3D" id="1.20.1440.340">
    <property type="match status" value="1"/>
</dbReference>
<keyword evidence="7" id="KW-0418">Kinase</keyword>
<dbReference type="Gene3D" id="3.30.230.10">
    <property type="match status" value="1"/>
</dbReference>
<keyword evidence="9" id="KW-0299">Galactose metabolism</keyword>
<protein>
    <recommendedName>
        <fullName evidence="4">Galactokinase</fullName>
        <ecNumber evidence="3">2.7.1.6</ecNumber>
    </recommendedName>
    <alternativeName>
        <fullName evidence="11">Galactose kinase</fullName>
    </alternativeName>
</protein>
<dbReference type="InterPro" id="IPR019741">
    <property type="entry name" value="Galactokinase_CS"/>
</dbReference>
<gene>
    <name evidence="16" type="ORF">Kpol_1036p27</name>
</gene>
<dbReference type="AlphaFoldDB" id="A7TEH8"/>
<evidence type="ECO:0000256" key="1">
    <source>
        <dbReference type="ARBA" id="ARBA00004947"/>
    </source>
</evidence>
<dbReference type="EMBL" id="DS480380">
    <property type="protein sequence ID" value="EDO19285.1"/>
    <property type="molecule type" value="Genomic_DNA"/>
</dbReference>
<dbReference type="GO" id="GO:0000411">
    <property type="term" value="P:positive regulation of transcription by galactose"/>
    <property type="evidence" value="ECO:0007669"/>
    <property type="project" value="UniProtKB-ARBA"/>
</dbReference>
<dbReference type="OrthoDB" id="187738at2759"/>
<feature type="domain" description="GHMP kinase N-terminal" evidence="13">
    <location>
        <begin position="129"/>
        <end position="219"/>
    </location>
</feature>
<dbReference type="OMA" id="DECELEM"/>
<dbReference type="GO" id="GO:0005829">
    <property type="term" value="C:cytosol"/>
    <property type="evidence" value="ECO:0007669"/>
    <property type="project" value="TreeGrafter"/>
</dbReference>
<dbReference type="Pfam" id="PF08544">
    <property type="entry name" value="GHMP_kinases_C"/>
    <property type="match status" value="1"/>
</dbReference>
<dbReference type="Gene3D" id="3.30.70.3170">
    <property type="match status" value="1"/>
</dbReference>
<keyword evidence="5" id="KW-0808">Transferase</keyword>
<evidence type="ECO:0000313" key="16">
    <source>
        <dbReference type="EMBL" id="EDO19285.1"/>
    </source>
</evidence>
<dbReference type="PRINTS" id="PR00959">
    <property type="entry name" value="MEVGALKINASE"/>
</dbReference>
<sequence length="541" mass="60772">MDVPVFTLSNCSGSTERITEKCLQVIEKFQNIYNQYPDFISRSPGRVNIIGEHIDYENFAVLPMAIERSIYCAVKVINDDFNPSITLYNNNSGLFAERMFGLPLDGSYVDIDPSISDWSNYFRCGLNVAQKFLKHLNPNKYNNSPLLGLKVFVQGDIPHSGGLSSSAAFICSVALLIIRANMGPNYSISKNILSQITMSSEHYLGVSTGSMDQIVSINGLKDHLLYLQFRPIMKTTPIQFPFQNVQFIIADTLVSSNKLETASTNYNLRVIEDSIAANVLASKFGLFIGKRTSTFKFINNNGNGNGFGNGHCNGGGHGDKGNLRDFMEAYCMRQRSKSWDGDINVGIEMLQTMLEIIDQCFPNNRNQWVEGYTIDEVAQLLNISRNEIASEYLTIYPVRFQTLKLYQRAKHVYSEALRVLRSVELLSNHEMNEFEFCSRFGELMNESQKSCELLYECSCEEIEEICTIARLNGSIGSRLTGAGWGGSTIHMVPGGIEQGERVKEALINNYYIRRYPHISKEELANAIIFTSPAMGSCIYEL</sequence>
<evidence type="ECO:0000256" key="11">
    <source>
        <dbReference type="ARBA" id="ARBA00029590"/>
    </source>
</evidence>
<dbReference type="HOGENOM" id="CLU_017814_6_2_1"/>
<dbReference type="STRING" id="436907.A7TEH8"/>
<dbReference type="InterPro" id="IPR019539">
    <property type="entry name" value="GalKase_N"/>
</dbReference>
<accession>A7TEH8</accession>
<dbReference type="EC" id="2.7.1.6" evidence="3"/>
<evidence type="ECO:0000256" key="12">
    <source>
        <dbReference type="ARBA" id="ARBA00049538"/>
    </source>
</evidence>
<dbReference type="InterPro" id="IPR006204">
    <property type="entry name" value="GHMP_kinase_N_dom"/>
</dbReference>
<keyword evidence="10" id="KW-0119">Carbohydrate metabolism</keyword>
<evidence type="ECO:0000256" key="10">
    <source>
        <dbReference type="ARBA" id="ARBA00023277"/>
    </source>
</evidence>
<evidence type="ECO:0000256" key="6">
    <source>
        <dbReference type="ARBA" id="ARBA00022741"/>
    </source>
</evidence>
<evidence type="ECO:0000313" key="17">
    <source>
        <dbReference type="Proteomes" id="UP000000267"/>
    </source>
</evidence>
<evidence type="ECO:0000256" key="3">
    <source>
        <dbReference type="ARBA" id="ARBA00012315"/>
    </source>
</evidence>
<dbReference type="InterPro" id="IPR006206">
    <property type="entry name" value="Mevalonate/galactokinase"/>
</dbReference>
<comment type="pathway">
    <text evidence="1">Carbohydrate metabolism; galactose metabolism.</text>
</comment>
<organism evidence="17">
    <name type="scientific">Vanderwaltozyma polyspora (strain ATCC 22028 / DSM 70294 / BCRC 21397 / CBS 2163 / NBRC 10782 / NRRL Y-8283 / UCD 57-17)</name>
    <name type="common">Kluyveromyces polysporus</name>
    <dbReference type="NCBI Taxonomy" id="436907"/>
    <lineage>
        <taxon>Eukaryota</taxon>
        <taxon>Fungi</taxon>
        <taxon>Dikarya</taxon>
        <taxon>Ascomycota</taxon>
        <taxon>Saccharomycotina</taxon>
        <taxon>Saccharomycetes</taxon>
        <taxon>Saccharomycetales</taxon>
        <taxon>Saccharomycetaceae</taxon>
        <taxon>Vanderwaltozyma</taxon>
    </lineage>
</organism>
<evidence type="ECO:0000256" key="5">
    <source>
        <dbReference type="ARBA" id="ARBA00022679"/>
    </source>
</evidence>
<comment type="similarity">
    <text evidence="2">Belongs to the GHMP kinase family. GalK subfamily.</text>
</comment>
<dbReference type="PROSITE" id="PS00106">
    <property type="entry name" value="GALACTOKINASE"/>
    <property type="match status" value="1"/>
</dbReference>
<dbReference type="RefSeq" id="XP_001647143.1">
    <property type="nucleotide sequence ID" value="XM_001647093.1"/>
</dbReference>
<dbReference type="UniPathway" id="UPA00214"/>
<dbReference type="GO" id="GO:0006012">
    <property type="term" value="P:galactose metabolic process"/>
    <property type="evidence" value="ECO:0007669"/>
    <property type="project" value="UniProtKB-UniPathway"/>
</dbReference>
<dbReference type="GO" id="GO:0004335">
    <property type="term" value="F:galactokinase activity"/>
    <property type="evidence" value="ECO:0007669"/>
    <property type="project" value="UniProtKB-EC"/>
</dbReference>
<dbReference type="InterPro" id="IPR020568">
    <property type="entry name" value="Ribosomal_Su5_D2-typ_SF"/>
</dbReference>
<evidence type="ECO:0000256" key="4">
    <source>
        <dbReference type="ARBA" id="ARBA00019487"/>
    </source>
</evidence>
<proteinExistence type="inferred from homology"/>
<dbReference type="InterPro" id="IPR006203">
    <property type="entry name" value="GHMP_knse_ATP-bd_CS"/>
</dbReference>
<dbReference type="Pfam" id="PF00288">
    <property type="entry name" value="GHMP_kinases_N"/>
    <property type="match status" value="1"/>
</dbReference>
<evidence type="ECO:0000259" key="13">
    <source>
        <dbReference type="Pfam" id="PF00288"/>
    </source>
</evidence>
<evidence type="ECO:0000256" key="9">
    <source>
        <dbReference type="ARBA" id="ARBA00023144"/>
    </source>
</evidence>
<dbReference type="SUPFAM" id="SSF55060">
    <property type="entry name" value="GHMP Kinase, C-terminal domain"/>
    <property type="match status" value="1"/>
</dbReference>
<dbReference type="FunFam" id="1.20.1440.340:FF:000003">
    <property type="entry name" value="GAL1p Galactokinase"/>
    <property type="match status" value="1"/>
</dbReference>
<dbReference type="eggNOG" id="KOG0631">
    <property type="taxonomic scope" value="Eukaryota"/>
</dbReference>
<evidence type="ECO:0000256" key="2">
    <source>
        <dbReference type="ARBA" id="ARBA00006566"/>
    </source>
</evidence>
<dbReference type="Proteomes" id="UP000000267">
    <property type="component" value="Unassembled WGS sequence"/>
</dbReference>
<dbReference type="InterPro" id="IPR036554">
    <property type="entry name" value="GHMP_kinase_C_sf"/>
</dbReference>
<name>A7TEH8_VANPO</name>
<keyword evidence="17" id="KW-1185">Reference proteome</keyword>
<dbReference type="GeneID" id="5547621"/>
<dbReference type="PANTHER" id="PTHR10457:SF7">
    <property type="entry name" value="GALACTOKINASE-RELATED"/>
    <property type="match status" value="1"/>
</dbReference>
<dbReference type="GO" id="GO:0005524">
    <property type="term" value="F:ATP binding"/>
    <property type="evidence" value="ECO:0007669"/>
    <property type="project" value="UniProtKB-KW"/>
</dbReference>
<dbReference type="PIRSF" id="PIRSF000530">
    <property type="entry name" value="Galactokinase"/>
    <property type="match status" value="1"/>
</dbReference>
<feature type="domain" description="Galactokinase N-terminal" evidence="15">
    <location>
        <begin position="27"/>
        <end position="75"/>
    </location>
</feature>
<evidence type="ECO:0000256" key="8">
    <source>
        <dbReference type="ARBA" id="ARBA00022840"/>
    </source>
</evidence>
<dbReference type="InterPro" id="IPR014721">
    <property type="entry name" value="Ribsml_uS5_D2-typ_fold_subgr"/>
</dbReference>
<evidence type="ECO:0000259" key="15">
    <source>
        <dbReference type="Pfam" id="PF10509"/>
    </source>
</evidence>
<reference evidence="16 17" key="1">
    <citation type="journal article" date="2007" name="Proc. Natl. Acad. Sci. U.S.A.">
        <title>Independent sorting-out of thousands of duplicated gene pairs in two yeast species descended from a whole-genome duplication.</title>
        <authorList>
            <person name="Scannell D.R."/>
            <person name="Frank A.C."/>
            <person name="Conant G.C."/>
            <person name="Byrne K.P."/>
            <person name="Woolfit M."/>
            <person name="Wolfe K.H."/>
        </authorList>
    </citation>
    <scope>NUCLEOTIDE SEQUENCE [LARGE SCALE GENOMIC DNA]</scope>
    <source>
        <strain evidence="17">ATCC 22028 / DSM 70294 / BCRC 21397 / CBS 2163 / NBRC 10782 / NRRL Y-8283 / UCD 57-17</strain>
    </source>
</reference>
<dbReference type="InterPro" id="IPR000705">
    <property type="entry name" value="Galactokinase"/>
</dbReference>
<dbReference type="NCBIfam" id="TIGR00131">
    <property type="entry name" value="gal_kin"/>
    <property type="match status" value="1"/>
</dbReference>
<dbReference type="PANTHER" id="PTHR10457">
    <property type="entry name" value="MEVALONATE KINASE/GALACTOKINASE"/>
    <property type="match status" value="1"/>
</dbReference>
<keyword evidence="6" id="KW-0547">Nucleotide-binding</keyword>
<evidence type="ECO:0000256" key="7">
    <source>
        <dbReference type="ARBA" id="ARBA00022777"/>
    </source>
</evidence>
<dbReference type="KEGG" id="vpo:Kpol_1036p27"/>
<dbReference type="PhylomeDB" id="A7TEH8"/>
<evidence type="ECO:0000259" key="14">
    <source>
        <dbReference type="Pfam" id="PF08544"/>
    </source>
</evidence>